<feature type="domain" description="ADF-H" evidence="12">
    <location>
        <begin position="13"/>
        <end position="153"/>
    </location>
</feature>
<proteinExistence type="inferred from homology"/>
<reference evidence="13" key="1">
    <citation type="submission" date="2014-01" db="EMBL/GenBank/DDBJ databases">
        <authorList>
            <person name="Aslett M."/>
        </authorList>
    </citation>
    <scope>NUCLEOTIDE SEQUENCE</scope>
</reference>
<comment type="subunit">
    <text evidence="8">Interacts with G-actin; ADP-actin form.</text>
</comment>
<evidence type="ECO:0000256" key="8">
    <source>
        <dbReference type="ARBA" id="ARBA00038532"/>
    </source>
</evidence>
<name>A0A077YVU9_TRITR</name>
<evidence type="ECO:0000256" key="11">
    <source>
        <dbReference type="SAM" id="MobiDB-lite"/>
    </source>
</evidence>
<feature type="region of interest" description="Disordered" evidence="11">
    <location>
        <begin position="356"/>
        <end position="381"/>
    </location>
</feature>
<dbReference type="EMBL" id="HG805816">
    <property type="protein sequence ID" value="CDW52152.1"/>
    <property type="molecule type" value="Genomic_DNA"/>
</dbReference>
<dbReference type="SUPFAM" id="SSF55753">
    <property type="entry name" value="Actin depolymerizing proteins"/>
    <property type="match status" value="2"/>
</dbReference>
<dbReference type="PANTHER" id="PTHR13759:SF1">
    <property type="entry name" value="TWINFILIN"/>
    <property type="match status" value="1"/>
</dbReference>
<dbReference type="PANTHER" id="PTHR13759">
    <property type="entry name" value="TWINFILIN"/>
    <property type="match status" value="1"/>
</dbReference>
<dbReference type="CDD" id="cd11285">
    <property type="entry name" value="ADF_Twf-N_like"/>
    <property type="match status" value="1"/>
</dbReference>
<dbReference type="Gene3D" id="3.40.20.10">
    <property type="entry name" value="Severin"/>
    <property type="match status" value="2"/>
</dbReference>
<comment type="function">
    <text evidence="9">Actin-binding protein involved in motile and morphological processes. Inhibits actin polymerization, likely by sequestering G-actin.</text>
</comment>
<evidence type="ECO:0000313" key="14">
    <source>
        <dbReference type="Proteomes" id="UP000030665"/>
    </source>
</evidence>
<evidence type="ECO:0000256" key="3">
    <source>
        <dbReference type="ARBA" id="ARBA00009557"/>
    </source>
</evidence>
<dbReference type="FunFam" id="3.40.20.10:FF:000042">
    <property type="entry name" value="Actin depolymerizing protein"/>
    <property type="match status" value="1"/>
</dbReference>
<dbReference type="GO" id="GO:0005884">
    <property type="term" value="C:actin filament"/>
    <property type="evidence" value="ECO:0007669"/>
    <property type="project" value="TreeGrafter"/>
</dbReference>
<dbReference type="AlphaFoldDB" id="A0A077YVU9"/>
<organism evidence="13 14">
    <name type="scientific">Trichuris trichiura</name>
    <name type="common">Whipworm</name>
    <name type="synonym">Trichocephalus trichiurus</name>
    <dbReference type="NCBI Taxonomy" id="36087"/>
    <lineage>
        <taxon>Eukaryota</taxon>
        <taxon>Metazoa</taxon>
        <taxon>Ecdysozoa</taxon>
        <taxon>Nematoda</taxon>
        <taxon>Enoplea</taxon>
        <taxon>Dorylaimia</taxon>
        <taxon>Trichinellida</taxon>
        <taxon>Trichuridae</taxon>
        <taxon>Trichuris</taxon>
    </lineage>
</organism>
<dbReference type="InterPro" id="IPR028458">
    <property type="entry name" value="Twinfilin"/>
</dbReference>
<evidence type="ECO:0000259" key="12">
    <source>
        <dbReference type="PROSITE" id="PS51263"/>
    </source>
</evidence>
<comment type="subcellular location">
    <subcellularLocation>
        <location evidence="2">Cytoplasm</location>
        <location evidence="2">Cell cortex</location>
    </subcellularLocation>
    <subcellularLocation>
        <location evidence="1">Cytoplasm</location>
        <location evidence="1">Cytoskeleton</location>
    </subcellularLocation>
</comment>
<keyword evidence="5" id="KW-0677">Repeat</keyword>
<evidence type="ECO:0000256" key="10">
    <source>
        <dbReference type="ARBA" id="ARBA00069496"/>
    </source>
</evidence>
<dbReference type="FunFam" id="3.40.20.10:FF:000007">
    <property type="entry name" value="Twinfilin-1 isoform 1"/>
    <property type="match status" value="1"/>
</dbReference>
<evidence type="ECO:0000256" key="7">
    <source>
        <dbReference type="ARBA" id="ARBA00023212"/>
    </source>
</evidence>
<keyword evidence="6" id="KW-0009">Actin-binding</keyword>
<dbReference type="GO" id="GO:0051016">
    <property type="term" value="P:barbed-end actin filament capping"/>
    <property type="evidence" value="ECO:0007669"/>
    <property type="project" value="TreeGrafter"/>
</dbReference>
<dbReference type="GO" id="GO:0005938">
    <property type="term" value="C:cell cortex"/>
    <property type="evidence" value="ECO:0007669"/>
    <property type="project" value="UniProtKB-SubCell"/>
</dbReference>
<gene>
    <name evidence="13" type="ORF">TTRE_0000041101</name>
</gene>
<dbReference type="SMART" id="SM00102">
    <property type="entry name" value="ADF"/>
    <property type="match status" value="2"/>
</dbReference>
<evidence type="ECO:0000256" key="6">
    <source>
        <dbReference type="ARBA" id="ARBA00023203"/>
    </source>
</evidence>
<dbReference type="CDD" id="cd11284">
    <property type="entry name" value="ADF_Twf-C_like"/>
    <property type="match status" value="1"/>
</dbReference>
<comment type="similarity">
    <text evidence="3">Belongs to the actin-binding proteins ADF family. Twinfilin subfamily.</text>
</comment>
<keyword evidence="14" id="KW-1185">Reference proteome</keyword>
<evidence type="ECO:0000256" key="4">
    <source>
        <dbReference type="ARBA" id="ARBA00022490"/>
    </source>
</evidence>
<dbReference type="InterPro" id="IPR029006">
    <property type="entry name" value="ADF-H/Gelsolin-like_dom_sf"/>
</dbReference>
<accession>A0A077YVU9</accession>
<dbReference type="Pfam" id="PF00241">
    <property type="entry name" value="Cofilin_ADF"/>
    <property type="match status" value="2"/>
</dbReference>
<evidence type="ECO:0000256" key="9">
    <source>
        <dbReference type="ARBA" id="ARBA00056419"/>
    </source>
</evidence>
<dbReference type="InterPro" id="IPR002108">
    <property type="entry name" value="ADF-H"/>
</dbReference>
<keyword evidence="7" id="KW-0206">Cytoskeleton</keyword>
<dbReference type="GO" id="GO:0010591">
    <property type="term" value="P:regulation of lamellipodium assembly"/>
    <property type="evidence" value="ECO:0007669"/>
    <property type="project" value="TreeGrafter"/>
</dbReference>
<dbReference type="GO" id="GO:0030016">
    <property type="term" value="C:myofibril"/>
    <property type="evidence" value="ECO:0007669"/>
    <property type="project" value="TreeGrafter"/>
</dbReference>
<evidence type="ECO:0000313" key="13">
    <source>
        <dbReference type="EMBL" id="CDW52152.1"/>
    </source>
</evidence>
<feature type="domain" description="ADF-H" evidence="12">
    <location>
        <begin position="193"/>
        <end position="350"/>
    </location>
</feature>
<dbReference type="GO" id="GO:0030042">
    <property type="term" value="P:actin filament depolymerization"/>
    <property type="evidence" value="ECO:0007669"/>
    <property type="project" value="TreeGrafter"/>
</dbReference>
<dbReference type="GO" id="GO:0051015">
    <property type="term" value="F:actin filament binding"/>
    <property type="evidence" value="ECO:0007669"/>
    <property type="project" value="TreeGrafter"/>
</dbReference>
<dbReference type="GO" id="GO:0003785">
    <property type="term" value="F:actin monomer binding"/>
    <property type="evidence" value="ECO:0007669"/>
    <property type="project" value="TreeGrafter"/>
</dbReference>
<evidence type="ECO:0000256" key="5">
    <source>
        <dbReference type="ARBA" id="ARBA00022737"/>
    </source>
</evidence>
<dbReference type="STRING" id="36087.A0A077YVU9"/>
<dbReference type="GO" id="GO:0010976">
    <property type="term" value="P:positive regulation of neuron projection development"/>
    <property type="evidence" value="ECO:0007669"/>
    <property type="project" value="TreeGrafter"/>
</dbReference>
<evidence type="ECO:0000256" key="1">
    <source>
        <dbReference type="ARBA" id="ARBA00004245"/>
    </source>
</evidence>
<dbReference type="PROSITE" id="PS51263">
    <property type="entry name" value="ADF_H"/>
    <property type="match status" value="2"/>
</dbReference>
<dbReference type="Proteomes" id="UP000030665">
    <property type="component" value="Unassembled WGS sequence"/>
</dbReference>
<evidence type="ECO:0000256" key="2">
    <source>
        <dbReference type="ARBA" id="ARBA00004544"/>
    </source>
</evidence>
<sequence>MRLFKRITNGLEALFLASAELIHTFNECKNGSVRLLKIVIKHALFPNTEQLIGEITYPSRLTWSEDAKQYLNSSLVADKPCYVLFRLDTTCTVGFEWLLFSFVPDTAPVRERMLYASTKATLRQEFGPGCIRHDFHITKPEDMQLATMEKLLQEKSSQTIVPSANMDNLHDPEINHHQSSVAYAAYDKAVSRGIRFPIDRDALDALGRLRDDCINYVQLVCFALECLFFQFRNETPYLQSVDILNEAVKLEEASQIPCDQVKMHIPTNCPRYHFYALRRDGANASPIVLVIFFYTLPSEGSSIKERMLYSTCKGPFLETVEDVVGIRIQRKVEVDSKETIDEKFFVDLLDPSSPKDSAKFLKPKGPIRQRGERRLNNLTPT</sequence>
<protein>
    <recommendedName>
        <fullName evidence="10">Twinfilin</fullName>
    </recommendedName>
</protein>
<reference evidence="13" key="2">
    <citation type="submission" date="2014-03" db="EMBL/GenBank/DDBJ databases">
        <title>The whipworm genome and dual-species transcriptomics of an intimate host-pathogen interaction.</title>
        <authorList>
            <person name="Foth B.J."/>
            <person name="Tsai I.J."/>
            <person name="Reid A.J."/>
            <person name="Bancroft A.J."/>
            <person name="Nichol S."/>
            <person name="Tracey A."/>
            <person name="Holroyd N."/>
            <person name="Cotton J.A."/>
            <person name="Stanley E.J."/>
            <person name="Zarowiecki M."/>
            <person name="Liu J.Z."/>
            <person name="Huckvale T."/>
            <person name="Cooper P.J."/>
            <person name="Grencis R.K."/>
            <person name="Berriman M."/>
        </authorList>
    </citation>
    <scope>NUCLEOTIDE SEQUENCE [LARGE SCALE GENOMIC DNA]</scope>
</reference>
<keyword evidence="4" id="KW-0963">Cytoplasm</keyword>
<dbReference type="OrthoDB" id="10006997at2759"/>